<dbReference type="SMART" id="SM00866">
    <property type="entry name" value="UTRA"/>
    <property type="match status" value="1"/>
</dbReference>
<keyword evidence="2" id="KW-0238">DNA-binding</keyword>
<dbReference type="PRINTS" id="PR00035">
    <property type="entry name" value="HTHGNTR"/>
</dbReference>
<evidence type="ECO:0000259" key="4">
    <source>
        <dbReference type="PROSITE" id="PS50949"/>
    </source>
</evidence>
<dbReference type="OrthoDB" id="7173258at2"/>
<comment type="caution">
    <text evidence="5">The sequence shown here is derived from an EMBL/GenBank/DDBJ whole genome shotgun (WGS) entry which is preliminary data.</text>
</comment>
<dbReference type="InterPro" id="IPR011663">
    <property type="entry name" value="UTRA"/>
</dbReference>
<dbReference type="GO" id="GO:0003700">
    <property type="term" value="F:DNA-binding transcription factor activity"/>
    <property type="evidence" value="ECO:0007669"/>
    <property type="project" value="InterPro"/>
</dbReference>
<dbReference type="Pfam" id="PF00392">
    <property type="entry name" value="GntR"/>
    <property type="match status" value="1"/>
</dbReference>
<keyword evidence="1" id="KW-0805">Transcription regulation</keyword>
<dbReference type="AlphaFoldDB" id="A0A2T1HS85"/>
<accession>A0A2T1HS85</accession>
<protein>
    <submittedName>
        <fullName evidence="5">GntR family transcriptional regulator</fullName>
    </submittedName>
</protein>
<evidence type="ECO:0000256" key="3">
    <source>
        <dbReference type="ARBA" id="ARBA00023163"/>
    </source>
</evidence>
<proteinExistence type="predicted"/>
<evidence type="ECO:0000313" key="5">
    <source>
        <dbReference type="EMBL" id="PSC04497.1"/>
    </source>
</evidence>
<dbReference type="GO" id="GO:0003677">
    <property type="term" value="F:DNA binding"/>
    <property type="evidence" value="ECO:0007669"/>
    <property type="project" value="UniProtKB-KW"/>
</dbReference>
<dbReference type="Gene3D" id="3.40.1410.10">
    <property type="entry name" value="Chorismate lyase-like"/>
    <property type="match status" value="1"/>
</dbReference>
<dbReference type="PANTHER" id="PTHR44846">
    <property type="entry name" value="MANNOSYL-D-GLYCERATE TRANSPORT/METABOLISM SYSTEM REPRESSOR MNGR-RELATED"/>
    <property type="match status" value="1"/>
</dbReference>
<reference evidence="6" key="1">
    <citation type="submission" date="2018-03" db="EMBL/GenBank/DDBJ databases">
        <authorList>
            <person name="Sun L."/>
            <person name="Liu H."/>
            <person name="Chen W."/>
            <person name="Huang K."/>
            <person name="Liu W."/>
            <person name="Gao X."/>
        </authorList>
    </citation>
    <scope>NUCLEOTIDE SEQUENCE [LARGE SCALE GENOMIC DNA]</scope>
    <source>
        <strain evidence="6">SH9</strain>
    </source>
</reference>
<dbReference type="InterPro" id="IPR028978">
    <property type="entry name" value="Chorismate_lyase_/UTRA_dom_sf"/>
</dbReference>
<name>A0A2T1HS85_9HYPH</name>
<dbReference type="SUPFAM" id="SSF64288">
    <property type="entry name" value="Chorismate lyase-like"/>
    <property type="match status" value="1"/>
</dbReference>
<keyword evidence="6" id="KW-1185">Reference proteome</keyword>
<dbReference type="InterPro" id="IPR000524">
    <property type="entry name" value="Tscrpt_reg_HTH_GntR"/>
</dbReference>
<dbReference type="SMART" id="SM00345">
    <property type="entry name" value="HTH_GNTR"/>
    <property type="match status" value="1"/>
</dbReference>
<dbReference type="Gene3D" id="1.10.10.10">
    <property type="entry name" value="Winged helix-like DNA-binding domain superfamily/Winged helix DNA-binding domain"/>
    <property type="match status" value="1"/>
</dbReference>
<dbReference type="Proteomes" id="UP000239772">
    <property type="component" value="Unassembled WGS sequence"/>
</dbReference>
<feature type="domain" description="HTH gntR-type" evidence="4">
    <location>
        <begin position="16"/>
        <end position="84"/>
    </location>
</feature>
<dbReference type="PROSITE" id="PS50949">
    <property type="entry name" value="HTH_GNTR"/>
    <property type="match status" value="1"/>
</dbReference>
<dbReference type="InterPro" id="IPR036388">
    <property type="entry name" value="WH-like_DNA-bd_sf"/>
</dbReference>
<organism evidence="5 6">
    <name type="scientific">Alsobacter soli</name>
    <dbReference type="NCBI Taxonomy" id="2109933"/>
    <lineage>
        <taxon>Bacteria</taxon>
        <taxon>Pseudomonadati</taxon>
        <taxon>Pseudomonadota</taxon>
        <taxon>Alphaproteobacteria</taxon>
        <taxon>Hyphomicrobiales</taxon>
        <taxon>Alsobacteraceae</taxon>
        <taxon>Alsobacter</taxon>
    </lineage>
</organism>
<sequence>MSDSPKSTIPTRASGAPLYAQVRNTLVGRLVKGVWAPGDALPSEFELAAELGVSQGTVRKALDSLAADNLVVRRQGSGTFVAEHDESRILFQFFRLAPDTGEPTFPESRLVSLRTGPAQPEEARVFSVTEGVDVFRIHRVRSLSGRGVIAERIILLASMFPGLDGAKSPNNLYGLYAHRYGVTVARAHERLKAIGLPEEEALLLDSDPGTPALLIDRVAYGLDGSVVEWRVAHCLTDEFHYATDLK</sequence>
<evidence type="ECO:0000256" key="1">
    <source>
        <dbReference type="ARBA" id="ARBA00023015"/>
    </source>
</evidence>
<dbReference type="Pfam" id="PF07702">
    <property type="entry name" value="UTRA"/>
    <property type="match status" value="1"/>
</dbReference>
<evidence type="ECO:0000256" key="2">
    <source>
        <dbReference type="ARBA" id="ARBA00023125"/>
    </source>
</evidence>
<gene>
    <name evidence="5" type="ORF">SLNSH_13450</name>
</gene>
<dbReference type="GO" id="GO:0045892">
    <property type="term" value="P:negative regulation of DNA-templated transcription"/>
    <property type="evidence" value="ECO:0007669"/>
    <property type="project" value="TreeGrafter"/>
</dbReference>
<dbReference type="EMBL" id="PVZS01000013">
    <property type="protein sequence ID" value="PSC04497.1"/>
    <property type="molecule type" value="Genomic_DNA"/>
</dbReference>
<keyword evidence="3" id="KW-0804">Transcription</keyword>
<dbReference type="InterPro" id="IPR050679">
    <property type="entry name" value="Bact_HTH_transcr_reg"/>
</dbReference>
<dbReference type="SUPFAM" id="SSF46785">
    <property type="entry name" value="Winged helix' DNA-binding domain"/>
    <property type="match status" value="1"/>
</dbReference>
<dbReference type="RefSeq" id="WP_106337521.1">
    <property type="nucleotide sequence ID" value="NZ_PVZS01000013.1"/>
</dbReference>
<dbReference type="InterPro" id="IPR036390">
    <property type="entry name" value="WH_DNA-bd_sf"/>
</dbReference>
<dbReference type="PANTHER" id="PTHR44846:SF1">
    <property type="entry name" value="MANNOSYL-D-GLYCERATE TRANSPORT_METABOLISM SYSTEM REPRESSOR MNGR-RELATED"/>
    <property type="match status" value="1"/>
</dbReference>
<evidence type="ECO:0000313" key="6">
    <source>
        <dbReference type="Proteomes" id="UP000239772"/>
    </source>
</evidence>
<dbReference type="CDD" id="cd07377">
    <property type="entry name" value="WHTH_GntR"/>
    <property type="match status" value="1"/>
</dbReference>